<gene>
    <name evidence="2" type="ORF">LITE_LOCUS35699</name>
</gene>
<comment type="caution">
    <text evidence="2">The sequence shown here is derived from an EMBL/GenBank/DDBJ whole genome shotgun (WGS) entry which is preliminary data.</text>
</comment>
<evidence type="ECO:0000313" key="3">
    <source>
        <dbReference type="Proteomes" id="UP001154282"/>
    </source>
</evidence>
<evidence type="ECO:0000256" key="1">
    <source>
        <dbReference type="SAM" id="MobiDB-lite"/>
    </source>
</evidence>
<dbReference type="Proteomes" id="UP001154282">
    <property type="component" value="Unassembled WGS sequence"/>
</dbReference>
<feature type="compositionally biased region" description="Polar residues" evidence="1">
    <location>
        <begin position="26"/>
        <end position="40"/>
    </location>
</feature>
<sequence>MATSPDTAVPPLPGAERPSLRFPLRQRQTTHPAQRGSVDQTHAHSFPRHSSQGHPSHLPMDQAIR</sequence>
<dbReference type="AlphaFoldDB" id="A0AAV0NYN0"/>
<feature type="region of interest" description="Disordered" evidence="1">
    <location>
        <begin position="1"/>
        <end position="65"/>
    </location>
</feature>
<protein>
    <submittedName>
        <fullName evidence="2">Uncharacterized protein</fullName>
    </submittedName>
</protein>
<accession>A0AAV0NYN0</accession>
<reference evidence="2" key="1">
    <citation type="submission" date="2022-08" db="EMBL/GenBank/DDBJ databases">
        <authorList>
            <person name="Gutierrez-Valencia J."/>
        </authorList>
    </citation>
    <scope>NUCLEOTIDE SEQUENCE</scope>
</reference>
<proteinExistence type="predicted"/>
<keyword evidence="3" id="KW-1185">Reference proteome</keyword>
<organism evidence="2 3">
    <name type="scientific">Linum tenue</name>
    <dbReference type="NCBI Taxonomy" id="586396"/>
    <lineage>
        <taxon>Eukaryota</taxon>
        <taxon>Viridiplantae</taxon>
        <taxon>Streptophyta</taxon>
        <taxon>Embryophyta</taxon>
        <taxon>Tracheophyta</taxon>
        <taxon>Spermatophyta</taxon>
        <taxon>Magnoliopsida</taxon>
        <taxon>eudicotyledons</taxon>
        <taxon>Gunneridae</taxon>
        <taxon>Pentapetalae</taxon>
        <taxon>rosids</taxon>
        <taxon>fabids</taxon>
        <taxon>Malpighiales</taxon>
        <taxon>Linaceae</taxon>
        <taxon>Linum</taxon>
    </lineage>
</organism>
<evidence type="ECO:0000313" key="2">
    <source>
        <dbReference type="EMBL" id="CAI0463271.1"/>
    </source>
</evidence>
<dbReference type="EMBL" id="CAMGYJ010000008">
    <property type="protein sequence ID" value="CAI0463271.1"/>
    <property type="molecule type" value="Genomic_DNA"/>
</dbReference>
<name>A0AAV0NYN0_9ROSI</name>